<evidence type="ECO:0000313" key="3">
    <source>
        <dbReference type="Proteomes" id="UP001597156"/>
    </source>
</evidence>
<feature type="chain" id="PRO_5047383469" evidence="1">
    <location>
        <begin position="23"/>
        <end position="537"/>
    </location>
</feature>
<gene>
    <name evidence="2" type="ORF">ACFQ22_04605</name>
</gene>
<accession>A0ABW3PL67</accession>
<feature type="signal peptide" evidence="1">
    <location>
        <begin position="1"/>
        <end position="22"/>
    </location>
</feature>
<reference evidence="3" key="1">
    <citation type="journal article" date="2019" name="Int. J. Syst. Evol. Microbiol.">
        <title>The Global Catalogue of Microorganisms (GCM) 10K type strain sequencing project: providing services to taxonomists for standard genome sequencing and annotation.</title>
        <authorList>
            <consortium name="The Broad Institute Genomics Platform"/>
            <consortium name="The Broad Institute Genome Sequencing Center for Infectious Disease"/>
            <person name="Wu L."/>
            <person name="Ma J."/>
        </authorList>
    </citation>
    <scope>NUCLEOTIDE SEQUENCE [LARGE SCALE GENOMIC DNA]</scope>
    <source>
        <strain evidence="3">CCUG 71848</strain>
    </source>
</reference>
<name>A0ABW3PL67_9LACO</name>
<keyword evidence="3" id="KW-1185">Reference proteome</keyword>
<evidence type="ECO:0000313" key="2">
    <source>
        <dbReference type="EMBL" id="MFD1124643.1"/>
    </source>
</evidence>
<dbReference type="EMBL" id="JBHTLH010000011">
    <property type="protein sequence ID" value="MFD1124643.1"/>
    <property type="molecule type" value="Genomic_DNA"/>
</dbReference>
<organism evidence="2 3">
    <name type="scientific">Lentilactobacillus raoultii</name>
    <dbReference type="NCBI Taxonomy" id="1987503"/>
    <lineage>
        <taxon>Bacteria</taxon>
        <taxon>Bacillati</taxon>
        <taxon>Bacillota</taxon>
        <taxon>Bacilli</taxon>
        <taxon>Lactobacillales</taxon>
        <taxon>Lactobacillaceae</taxon>
        <taxon>Lentilactobacillus</taxon>
    </lineage>
</organism>
<dbReference type="RefSeq" id="WP_191981360.1">
    <property type="nucleotide sequence ID" value="NZ_JBHTLH010000011.1"/>
</dbReference>
<dbReference type="Proteomes" id="UP001597156">
    <property type="component" value="Unassembled WGS sequence"/>
</dbReference>
<protein>
    <submittedName>
        <fullName evidence="2">Surface layer protein SlpB</fullName>
    </submittedName>
</protein>
<evidence type="ECO:0000256" key="1">
    <source>
        <dbReference type="SAM" id="SignalP"/>
    </source>
</evidence>
<sequence>MKLNLKRSLFISAATLSFFAAAGFGNQQASAKSYAKVTSNRTLSMNPYDRNVTFTGSNALYTKAGTLKGAKLVASSSELQSLANSSSSQNNVRAYRIARTNRGSIYYKVVTFDGQYRGWIYGGKSDSDFYGGVSQYSTTKYTAMSNDQQTGTFKITNPGTANDGKTVTYKQPAWTQYKVGRQITDSSPYANKTFKIDQAATRTREGDLWVHISATDSANSAANGWILYSGLTKVSGSSTNSNSNSSTPTTNNAVRIVLTDPNGNTIKVLNYGNGTKGQTLGTLNGSTWSLSANDNSQITSQINTALAGTGYSLSSSSTNGTLSQDQISALAQAKYGSSVTIKTLALGQATLSVVPNGLTAEDGPVISDSAAPSFKNTGWSSFTILPFKLPAMTPGTFTASQLYKMQSSNNSDYQKLMFAMNPPIISTANDVSAINAAYLAEAKKEYLKSSVPTLHGVNGSKLSASDIASRVTGVKSPMYPQFVKEGGFLGIGQQYVLRWYHLNYTATSAASDGTLGSSTPVSVNLTASVPSNSSYDK</sequence>
<comment type="caution">
    <text evidence="2">The sequence shown here is derived from an EMBL/GenBank/DDBJ whole genome shotgun (WGS) entry which is preliminary data.</text>
</comment>
<proteinExistence type="predicted"/>
<keyword evidence="1" id="KW-0732">Signal</keyword>